<dbReference type="Proteomes" id="UP000271624">
    <property type="component" value="Unassembled WGS sequence"/>
</dbReference>
<feature type="transmembrane region" description="Helical" evidence="1">
    <location>
        <begin position="47"/>
        <end position="66"/>
    </location>
</feature>
<name>A0A433VS94_9CYAN</name>
<evidence type="ECO:0008006" key="4">
    <source>
        <dbReference type="Google" id="ProtNLM"/>
    </source>
</evidence>
<dbReference type="Pfam" id="PF09604">
    <property type="entry name" value="Potass_KdpF"/>
    <property type="match status" value="1"/>
</dbReference>
<dbReference type="GO" id="GO:0008556">
    <property type="term" value="F:P-type potassium transmembrane transporter activity"/>
    <property type="evidence" value="ECO:0007669"/>
    <property type="project" value="InterPro"/>
</dbReference>
<gene>
    <name evidence="2" type="ORF">DSM106972_010530</name>
</gene>
<organism evidence="2 3">
    <name type="scientific">Dulcicalothrix desertica PCC 7102</name>
    <dbReference type="NCBI Taxonomy" id="232991"/>
    <lineage>
        <taxon>Bacteria</taxon>
        <taxon>Bacillati</taxon>
        <taxon>Cyanobacteriota</taxon>
        <taxon>Cyanophyceae</taxon>
        <taxon>Nostocales</taxon>
        <taxon>Calotrichaceae</taxon>
        <taxon>Dulcicalothrix</taxon>
    </lineage>
</organism>
<proteinExistence type="predicted"/>
<evidence type="ECO:0000313" key="2">
    <source>
        <dbReference type="EMBL" id="RUT09000.1"/>
    </source>
</evidence>
<reference evidence="2" key="2">
    <citation type="journal article" date="2019" name="Genome Biol. Evol.">
        <title>Day and night: Metabolic profiles and evolutionary relationships of six axenic non-marine cyanobacteria.</title>
        <authorList>
            <person name="Will S.E."/>
            <person name="Henke P."/>
            <person name="Boedeker C."/>
            <person name="Huang S."/>
            <person name="Brinkmann H."/>
            <person name="Rohde M."/>
            <person name="Jarek M."/>
            <person name="Friedl T."/>
            <person name="Seufert S."/>
            <person name="Schumacher M."/>
            <person name="Overmann J."/>
            <person name="Neumann-Schaal M."/>
            <person name="Petersen J."/>
        </authorList>
    </citation>
    <scope>NUCLEOTIDE SEQUENCE [LARGE SCALE GENOMIC DNA]</scope>
    <source>
        <strain evidence="2">PCC 7102</strain>
    </source>
</reference>
<dbReference type="GO" id="GO:0005886">
    <property type="term" value="C:plasma membrane"/>
    <property type="evidence" value="ECO:0007669"/>
    <property type="project" value="InterPro"/>
</dbReference>
<keyword evidence="1" id="KW-0472">Membrane</keyword>
<dbReference type="InterPro" id="IPR011726">
    <property type="entry name" value="KdpF"/>
</dbReference>
<keyword evidence="3" id="KW-1185">Reference proteome</keyword>
<dbReference type="EMBL" id="RSCL01000002">
    <property type="protein sequence ID" value="RUT09000.1"/>
    <property type="molecule type" value="Genomic_DNA"/>
</dbReference>
<keyword evidence="1" id="KW-1133">Transmembrane helix</keyword>
<protein>
    <recommendedName>
        <fullName evidence="4">Potassium-transporting ATPase subunit F</fullName>
    </recommendedName>
</protein>
<feature type="transmembrane region" description="Helical" evidence="1">
    <location>
        <begin position="78"/>
        <end position="101"/>
    </location>
</feature>
<evidence type="ECO:0000256" key="1">
    <source>
        <dbReference type="SAM" id="Phobius"/>
    </source>
</evidence>
<reference evidence="2" key="1">
    <citation type="submission" date="2018-12" db="EMBL/GenBank/DDBJ databases">
        <authorList>
            <person name="Will S."/>
            <person name="Neumann-Schaal M."/>
            <person name="Henke P."/>
        </authorList>
    </citation>
    <scope>NUCLEOTIDE SEQUENCE</scope>
    <source>
        <strain evidence="2">PCC 7102</strain>
    </source>
</reference>
<sequence length="105" mass="12142">MGGLNQEIMLIIKTQTPMKLTHKKSQIYPRTVETVIEIWTTWRRQKFPLYIFIAMCLNVIVAPVVYAATDEKFSHVQAWSLGLLGLTALGLSTYLFFVMFVPERF</sequence>
<comment type="caution">
    <text evidence="2">The sequence shown here is derived from an EMBL/GenBank/DDBJ whole genome shotgun (WGS) entry which is preliminary data.</text>
</comment>
<evidence type="ECO:0000313" key="3">
    <source>
        <dbReference type="Proteomes" id="UP000271624"/>
    </source>
</evidence>
<keyword evidence="1" id="KW-0812">Transmembrane</keyword>
<dbReference type="AlphaFoldDB" id="A0A433VS94"/>
<accession>A0A433VS94</accession>